<dbReference type="Proteomes" id="UP000824469">
    <property type="component" value="Unassembled WGS sequence"/>
</dbReference>
<evidence type="ECO:0000313" key="6">
    <source>
        <dbReference type="EMBL" id="KAH9305757.1"/>
    </source>
</evidence>
<comment type="caution">
    <text evidence="6">The sequence shown here is derived from an EMBL/GenBank/DDBJ whole genome shotgun (WGS) entry which is preliminary data.</text>
</comment>
<evidence type="ECO:0000256" key="2">
    <source>
        <dbReference type="ARBA" id="ARBA00023125"/>
    </source>
</evidence>
<organism evidence="6 7">
    <name type="scientific">Taxus chinensis</name>
    <name type="common">Chinese yew</name>
    <name type="synonym">Taxus wallichiana var. chinensis</name>
    <dbReference type="NCBI Taxonomy" id="29808"/>
    <lineage>
        <taxon>Eukaryota</taxon>
        <taxon>Viridiplantae</taxon>
        <taxon>Streptophyta</taxon>
        <taxon>Embryophyta</taxon>
        <taxon>Tracheophyta</taxon>
        <taxon>Spermatophyta</taxon>
        <taxon>Pinopsida</taxon>
        <taxon>Pinidae</taxon>
        <taxon>Conifers II</taxon>
        <taxon>Cupressales</taxon>
        <taxon>Taxaceae</taxon>
        <taxon>Taxus</taxon>
    </lineage>
</organism>
<dbReference type="GO" id="GO:0003677">
    <property type="term" value="F:DNA binding"/>
    <property type="evidence" value="ECO:0007669"/>
    <property type="project" value="UniProtKB-KW"/>
</dbReference>
<evidence type="ECO:0000256" key="4">
    <source>
        <dbReference type="ARBA" id="ARBA00023242"/>
    </source>
</evidence>
<evidence type="ECO:0000256" key="1">
    <source>
        <dbReference type="ARBA" id="ARBA00023015"/>
    </source>
</evidence>
<feature type="region of interest" description="Disordered" evidence="5">
    <location>
        <begin position="15"/>
        <end position="44"/>
    </location>
</feature>
<feature type="compositionally biased region" description="Acidic residues" evidence="5">
    <location>
        <begin position="195"/>
        <end position="204"/>
    </location>
</feature>
<evidence type="ECO:0000256" key="3">
    <source>
        <dbReference type="ARBA" id="ARBA00023163"/>
    </source>
</evidence>
<keyword evidence="1" id="KW-0805">Transcription regulation</keyword>
<dbReference type="PANTHER" id="PTHR46408">
    <property type="entry name" value="BASIC LEUCINE ZIPPER 63"/>
    <property type="match status" value="1"/>
</dbReference>
<keyword evidence="3" id="KW-0804">Transcription</keyword>
<keyword evidence="2" id="KW-0238">DNA-binding</keyword>
<dbReference type="PANTHER" id="PTHR46408:SF10">
    <property type="entry name" value="BASIC LEUCINE ZIPPER 63"/>
    <property type="match status" value="1"/>
</dbReference>
<gene>
    <name evidence="6" type="ORF">KI387_010161</name>
</gene>
<proteinExistence type="predicted"/>
<evidence type="ECO:0000256" key="5">
    <source>
        <dbReference type="SAM" id="MobiDB-lite"/>
    </source>
</evidence>
<keyword evidence="7" id="KW-1185">Reference proteome</keyword>
<protein>
    <submittedName>
        <fullName evidence="6">Uncharacterized protein</fullName>
    </submittedName>
</protein>
<sequence length="204" mass="20885">MQRSASEWAFQEFLKQNMASDDGKRPKQQEGSSNGEDECDDEIGQKRAAVKDRVALPGTDGDADKVSGALCPLFTGLGEEIGKGGAVPVDPCELKQKLNLACAAVALTRVTGISSTDFVPSTADANQSQKISLGSDARAAVLASQSSGTGSGIIYNGALGSSSSGPIGIPALPPKPKGEVSQARTTTSGSSRDQSDDDDLEVGP</sequence>
<feature type="region of interest" description="Disordered" evidence="5">
    <location>
        <begin position="165"/>
        <end position="204"/>
    </location>
</feature>
<accession>A0AA38FKI7</accession>
<dbReference type="AlphaFoldDB" id="A0AA38FKI7"/>
<reference evidence="6 7" key="1">
    <citation type="journal article" date="2021" name="Nat. Plants">
        <title>The Taxus genome provides insights into paclitaxel biosynthesis.</title>
        <authorList>
            <person name="Xiong X."/>
            <person name="Gou J."/>
            <person name="Liao Q."/>
            <person name="Li Y."/>
            <person name="Zhou Q."/>
            <person name="Bi G."/>
            <person name="Li C."/>
            <person name="Du R."/>
            <person name="Wang X."/>
            <person name="Sun T."/>
            <person name="Guo L."/>
            <person name="Liang H."/>
            <person name="Lu P."/>
            <person name="Wu Y."/>
            <person name="Zhang Z."/>
            <person name="Ro D.K."/>
            <person name="Shang Y."/>
            <person name="Huang S."/>
            <person name="Yan J."/>
        </authorList>
    </citation>
    <scope>NUCLEOTIDE SEQUENCE [LARGE SCALE GENOMIC DNA]</scope>
    <source>
        <strain evidence="6">Ta-2019</strain>
    </source>
</reference>
<keyword evidence="4" id="KW-0539">Nucleus</keyword>
<dbReference type="EMBL" id="JAHRHJ020000008">
    <property type="protein sequence ID" value="KAH9305757.1"/>
    <property type="molecule type" value="Genomic_DNA"/>
</dbReference>
<feature type="non-terminal residue" evidence="6">
    <location>
        <position position="204"/>
    </location>
</feature>
<name>A0AA38FKI7_TAXCH</name>
<evidence type="ECO:0000313" key="7">
    <source>
        <dbReference type="Proteomes" id="UP000824469"/>
    </source>
</evidence>